<accession>A0AAW3NHD5</accession>
<reference evidence="1 2" key="1">
    <citation type="submission" date="2015-11" db="EMBL/GenBank/DDBJ databases">
        <title>Expanding the genomic diversity of Burkholderia species for the development of highly accurate diagnostics.</title>
        <authorList>
            <person name="Sahl J."/>
            <person name="Keim P."/>
            <person name="Wagner D."/>
        </authorList>
    </citation>
    <scope>NUCLEOTIDE SEQUENCE [LARGE SCALE GENOMIC DNA]</scope>
    <source>
        <strain evidence="1 2">MSMB1137WGS</strain>
    </source>
</reference>
<evidence type="ECO:0000313" key="2">
    <source>
        <dbReference type="Proteomes" id="UP000056732"/>
    </source>
</evidence>
<gene>
    <name evidence="1" type="ORF">WK53_29925</name>
</gene>
<dbReference type="EMBL" id="LPDO01000049">
    <property type="protein sequence ID" value="KVT57068.1"/>
    <property type="molecule type" value="Genomic_DNA"/>
</dbReference>
<protein>
    <submittedName>
        <fullName evidence="1">Uncharacterized protein</fullName>
    </submittedName>
</protein>
<evidence type="ECO:0000313" key="1">
    <source>
        <dbReference type="EMBL" id="KVT57068.1"/>
    </source>
</evidence>
<name>A0AAW3NHD5_9BURK</name>
<comment type="caution">
    <text evidence="1">The sequence shown here is derived from an EMBL/GenBank/DDBJ whole genome shotgun (WGS) entry which is preliminary data.</text>
</comment>
<organism evidence="1 2">
    <name type="scientific">Burkholderia ubonensis</name>
    <dbReference type="NCBI Taxonomy" id="101571"/>
    <lineage>
        <taxon>Bacteria</taxon>
        <taxon>Pseudomonadati</taxon>
        <taxon>Pseudomonadota</taxon>
        <taxon>Betaproteobacteria</taxon>
        <taxon>Burkholderiales</taxon>
        <taxon>Burkholderiaceae</taxon>
        <taxon>Burkholderia</taxon>
        <taxon>Burkholderia cepacia complex</taxon>
    </lineage>
</organism>
<proteinExistence type="predicted"/>
<dbReference type="AlphaFoldDB" id="A0AAW3NHD5"/>
<dbReference type="Proteomes" id="UP000056732">
    <property type="component" value="Unassembled WGS sequence"/>
</dbReference>
<sequence length="115" mass="12069">MARSSAKKPPARPAPRHVDAVVFSVAMRSGDVEVIGIPFEHRGRTWAVHGIVGLPLVEAPYNAVSDMLLGRQVFGCEARAIDASHAAAIAQLDAVPDEKWADAFGADQAARAAAA</sequence>
<dbReference type="RefSeq" id="WP_059927353.1">
    <property type="nucleotide sequence ID" value="NZ_LPDO01000049.1"/>
</dbReference>